<evidence type="ECO:0000313" key="1">
    <source>
        <dbReference type="EMBL" id="ADO97397.1"/>
    </source>
</evidence>
<dbReference type="GeneID" id="10326687"/>
<dbReference type="EMBL" id="GU071095">
    <property type="protein sequence ID" value="ADO97397.1"/>
    <property type="molecule type" value="Genomic_DNA"/>
</dbReference>
<keyword evidence="2" id="KW-1185">Reference proteome</keyword>
<dbReference type="Proteomes" id="UP000006524">
    <property type="component" value="Segment"/>
</dbReference>
<accession>E3SIU9</accession>
<name>E3SIU9_9CAUD</name>
<gene>
    <name evidence="1" type="ORF">SSM2_055</name>
</gene>
<dbReference type="OrthoDB" id="40427at10239"/>
<organism evidence="1 2">
    <name type="scientific">Synechococcus phage S-SM2</name>
    <dbReference type="NCBI Taxonomy" id="444860"/>
    <lineage>
        <taxon>Viruses</taxon>
        <taxon>Duplodnaviria</taxon>
        <taxon>Heunggongvirae</taxon>
        <taxon>Uroviricota</taxon>
        <taxon>Caudoviricetes</taxon>
        <taxon>Pantevenvirales</taxon>
        <taxon>Kyanoviridae</taxon>
        <taxon>Nilusvirus</taxon>
        <taxon>Nilusvirus ssm2</taxon>
    </lineage>
</organism>
<protein>
    <submittedName>
        <fullName evidence="1">Uncharacterized protein</fullName>
    </submittedName>
</protein>
<reference evidence="1 2" key="1">
    <citation type="journal article" date="2010" name="Environ. Microbiol.">
        <title>Genomic analysis of oceanic cyanobacterial myoviruses compared with T4-like myoviruses from diverse hosts and environments.</title>
        <authorList>
            <person name="Sullivan M.B."/>
            <person name="Huang K.H."/>
            <person name="Ignacio-Espinoza J.C."/>
            <person name="Berlin A.M."/>
            <person name="Kelly L."/>
            <person name="Weigele P.R."/>
            <person name="DeFrancesco A.S."/>
            <person name="Kern S.E."/>
            <person name="Thompson L.R."/>
            <person name="Young S."/>
            <person name="Yandava C."/>
            <person name="Fu R."/>
            <person name="Krastins B."/>
            <person name="Chase M."/>
            <person name="Sarracino D."/>
            <person name="Osburne M.S."/>
            <person name="Henn M.R."/>
            <person name="Chisholm S.W."/>
        </authorList>
    </citation>
    <scope>NUCLEOTIDE SEQUENCE [LARGE SCALE GENOMIC DNA]</scope>
    <source>
        <strain evidence="1">8017-1</strain>
    </source>
</reference>
<sequence length="54" mass="6058">MTLPKNGRKLTENEISSIENAVGEAGIQQIHPDKLESFAEYLVQQAREQQESNS</sequence>
<dbReference type="RefSeq" id="YP_004322211.1">
    <property type="nucleotide sequence ID" value="NC_015279.1"/>
</dbReference>
<dbReference type="KEGG" id="vg:10326687"/>
<proteinExistence type="predicted"/>
<evidence type="ECO:0000313" key="2">
    <source>
        <dbReference type="Proteomes" id="UP000006524"/>
    </source>
</evidence>